<reference evidence="1" key="1">
    <citation type="submission" date="2018-05" db="EMBL/GenBank/DDBJ databases">
        <authorList>
            <person name="Lanie J.A."/>
            <person name="Ng W.-L."/>
            <person name="Kazmierczak K.M."/>
            <person name="Andrzejewski T.M."/>
            <person name="Davidsen T.M."/>
            <person name="Wayne K.J."/>
            <person name="Tettelin H."/>
            <person name="Glass J.I."/>
            <person name="Rusch D."/>
            <person name="Podicherti R."/>
            <person name="Tsui H.-C.T."/>
            <person name="Winkler M.E."/>
        </authorList>
    </citation>
    <scope>NUCLEOTIDE SEQUENCE</scope>
</reference>
<dbReference type="AlphaFoldDB" id="A0A383AHX8"/>
<sequence>MPDDATARLVSKLVPNTPALVYDESELVDTASRIQRMATDAGCDLAYAMKPCTLAWALETIAPFVTGFAASSPFEAQLGRQTLDDRGALHYHSVAVTESEFEQVADLADFMSLNSIT</sequence>
<name>A0A383AHX8_9ZZZZ</name>
<evidence type="ECO:0008006" key="2">
    <source>
        <dbReference type="Google" id="ProtNLM"/>
    </source>
</evidence>
<organism evidence="1">
    <name type="scientific">marine metagenome</name>
    <dbReference type="NCBI Taxonomy" id="408172"/>
    <lineage>
        <taxon>unclassified sequences</taxon>
        <taxon>metagenomes</taxon>
        <taxon>ecological metagenomes</taxon>
    </lineage>
</organism>
<proteinExistence type="predicted"/>
<dbReference type="EMBL" id="UINC01192184">
    <property type="protein sequence ID" value="SVE07193.1"/>
    <property type="molecule type" value="Genomic_DNA"/>
</dbReference>
<protein>
    <recommendedName>
        <fullName evidence="2">Orn/DAP/Arg decarboxylase 2 N-terminal domain-containing protein</fullName>
    </recommendedName>
</protein>
<dbReference type="SUPFAM" id="SSF51419">
    <property type="entry name" value="PLP-binding barrel"/>
    <property type="match status" value="1"/>
</dbReference>
<dbReference type="Gene3D" id="3.20.20.10">
    <property type="entry name" value="Alanine racemase"/>
    <property type="match status" value="1"/>
</dbReference>
<evidence type="ECO:0000313" key="1">
    <source>
        <dbReference type="EMBL" id="SVE07193.1"/>
    </source>
</evidence>
<gene>
    <name evidence="1" type="ORF">METZ01_LOCUS460047</name>
</gene>
<dbReference type="InterPro" id="IPR029066">
    <property type="entry name" value="PLP-binding_barrel"/>
</dbReference>
<accession>A0A383AHX8</accession>
<feature type="non-terminal residue" evidence="1">
    <location>
        <position position="117"/>
    </location>
</feature>